<name>A0ABV1UK49_9ACTN</name>
<evidence type="ECO:0008006" key="3">
    <source>
        <dbReference type="Google" id="ProtNLM"/>
    </source>
</evidence>
<gene>
    <name evidence="1" type="ORF">ABT272_41500</name>
</gene>
<dbReference type="InterPro" id="IPR013785">
    <property type="entry name" value="Aldolase_TIM"/>
</dbReference>
<organism evidence="1 2">
    <name type="scientific">Streptomyces sp. 900105245</name>
    <dbReference type="NCBI Taxonomy" id="3154379"/>
    <lineage>
        <taxon>Bacteria</taxon>
        <taxon>Bacillati</taxon>
        <taxon>Actinomycetota</taxon>
        <taxon>Actinomycetes</taxon>
        <taxon>Kitasatosporales</taxon>
        <taxon>Streptomycetaceae</taxon>
        <taxon>Streptomyces</taxon>
    </lineage>
</organism>
<proteinExistence type="predicted"/>
<keyword evidence="2" id="KW-1185">Reference proteome</keyword>
<protein>
    <recommendedName>
        <fullName evidence="3">4-hydroxythreonine-4-phosphate dehydrogenase</fullName>
    </recommendedName>
</protein>
<sequence length="225" mass="23362">MEFIFMLTHNDRTVPNALEVLHEVSKTGLRHIGFKDVGASPELQRSLTAAAHEAGMTVYLEVVSVDKADELAAIDAAITAGVDWIVGGKFATEATERLEGTSIKFAPFPGRVVGHPSVLEGTVEEIAAHARALVATRGVSGVDLLAYRHSGVDPLELTRAVAAAIDAPVIAAGSVVSEEQIHGLATAGAWGFTIGGAIFDGALPGDRDVVAQVRTALSYALDASA</sequence>
<dbReference type="Proteomes" id="UP001470023">
    <property type="component" value="Unassembled WGS sequence"/>
</dbReference>
<evidence type="ECO:0000313" key="1">
    <source>
        <dbReference type="EMBL" id="MER6434113.1"/>
    </source>
</evidence>
<comment type="caution">
    <text evidence="1">The sequence shown here is derived from an EMBL/GenBank/DDBJ whole genome shotgun (WGS) entry which is preliminary data.</text>
</comment>
<reference evidence="1 2" key="1">
    <citation type="submission" date="2024-06" db="EMBL/GenBank/DDBJ databases">
        <title>The Natural Products Discovery Center: Release of the First 8490 Sequenced Strains for Exploring Actinobacteria Biosynthetic Diversity.</title>
        <authorList>
            <person name="Kalkreuter E."/>
            <person name="Kautsar S.A."/>
            <person name="Yang D."/>
            <person name="Bader C.D."/>
            <person name="Teijaro C.N."/>
            <person name="Fluegel L."/>
            <person name="Davis C.M."/>
            <person name="Simpson J.R."/>
            <person name="Lauterbach L."/>
            <person name="Steele A.D."/>
            <person name="Gui C."/>
            <person name="Meng S."/>
            <person name="Li G."/>
            <person name="Viehrig K."/>
            <person name="Ye F."/>
            <person name="Su P."/>
            <person name="Kiefer A.F."/>
            <person name="Nichols A."/>
            <person name="Cepeda A.J."/>
            <person name="Yan W."/>
            <person name="Fan B."/>
            <person name="Jiang Y."/>
            <person name="Adhikari A."/>
            <person name="Zheng C.-J."/>
            <person name="Schuster L."/>
            <person name="Cowan T.M."/>
            <person name="Smanski M.J."/>
            <person name="Chevrette M.G."/>
            <person name="De Carvalho L.P.S."/>
            <person name="Shen B."/>
        </authorList>
    </citation>
    <scope>NUCLEOTIDE SEQUENCE [LARGE SCALE GENOMIC DNA]</scope>
    <source>
        <strain evidence="1 2">NPDC001166</strain>
    </source>
</reference>
<dbReference type="RefSeq" id="WP_352066011.1">
    <property type="nucleotide sequence ID" value="NZ_JBEPAZ010000084.1"/>
</dbReference>
<dbReference type="SUPFAM" id="SSF51366">
    <property type="entry name" value="Ribulose-phoshate binding barrel"/>
    <property type="match status" value="1"/>
</dbReference>
<dbReference type="EMBL" id="JBEPAZ010000084">
    <property type="protein sequence ID" value="MER6434113.1"/>
    <property type="molecule type" value="Genomic_DNA"/>
</dbReference>
<dbReference type="InterPro" id="IPR011060">
    <property type="entry name" value="RibuloseP-bd_barrel"/>
</dbReference>
<evidence type="ECO:0000313" key="2">
    <source>
        <dbReference type="Proteomes" id="UP001470023"/>
    </source>
</evidence>
<dbReference type="Gene3D" id="3.20.20.70">
    <property type="entry name" value="Aldolase class I"/>
    <property type="match status" value="1"/>
</dbReference>
<accession>A0ABV1UK49</accession>